<keyword evidence="6" id="KW-0472">Membrane</keyword>
<evidence type="ECO:0000256" key="4">
    <source>
        <dbReference type="ARBA" id="ARBA00023088"/>
    </source>
</evidence>
<evidence type="ECO:0000256" key="1">
    <source>
        <dbReference type="ARBA" id="ARBA00022512"/>
    </source>
</evidence>
<sequence length="1072" mass="116225">MSKQKKLLNDSTEKKVTNWKMHKRKKAFVAFAGVLAVGLGTAGLVYANAQSTTAKASLPSDTTVNWENNKPLYYEIDQTGKEHPKPMLTLGDGTPAWCLGLGVPLPNNTTQAQLDSTNAILNALSDEQIAVLNNVDYLAQKDGSLLAYAQSQHATYILLDEAGVSVNQTKDLIIKSNTLIQDANAIKTGANDLISQAKKMRELPSFNGSTVDLVQGVEKTVPDSKAVLPNFPNFKNNVKGLTESVSGNDLKLKADITTKIGLYSNALQFQNLPLSYADLPYYVYSTDGDSTGKSSQSVLATKDPSKANGALNIRIIGLGEISATKVSANSKFDTKLMAGAEYSFFYKDGSPVKWADGQSGYPITTTGGTKANNTNVVLKVGNDGKFGVKNLQNDKAFYFVETKAPAGFVLDESKHAFSFDKNSSFNTATSNYHVDGESKEIPTGSTTLQKLDADTNTTDTQGEAKWDGIVYGLFNTKDDSPVKWTDGLKSLPIAITNGTKANDTNVELSLDKDNKVGIQNLNLASNDDYYWKEVRTSEGYSLSTKKIPVKFTGKESVDVTTNDFANNQNAQNKALAFQLRFWKAQSVNDSLTGLDGAGFTMTPQSVTKGKAIKAVSKSSTDSDGFTKNGFVLFDGKANLDAGNANPDGIAIGDYLLEETTVPKDTQPINPISITTTPELNKDGSPKSYTVVLKDTVTGQKISSTTIGADKVTDNNLMFKLDLGTLTDKPTDKVKPTIETKAKTADENQVINLKEVSTKTPLTDTITLTNGELGDKYLGHLHRIVKDKEGAILDNKVVSDKTVTLDAEAVKSQKLELTANIDTTKDSKEKAENTVSYIWTGELFGDEQDIKVDTPEATHDDLNNTKQTLTVEKAPTIKTKAHTKDGDQKIENAEISTKTPVYDDVLLTNAEKGDQMVARLYRIVTDKKGKETESKVISTLNFTVDDFTVKEQEKKIETEIDTTKDKDVPEGSTVTYVWTEELFDKGTNPKTDKPEAEHNDLKNKDQTLTVVYNNPTTPSTSPVPTPKGTLPTTGSETGDVIAYGGALAILVALGTGAIYYMKKKKSVKEEGEK</sequence>
<feature type="compositionally biased region" description="Basic and acidic residues" evidence="5">
    <location>
        <begin position="989"/>
        <end position="1004"/>
    </location>
</feature>
<dbReference type="Pfam" id="PF18202">
    <property type="entry name" value="TQ"/>
    <property type="match status" value="2"/>
</dbReference>
<evidence type="ECO:0000313" key="9">
    <source>
        <dbReference type="Proteomes" id="UP001152598"/>
    </source>
</evidence>
<evidence type="ECO:0000259" key="7">
    <source>
        <dbReference type="PROSITE" id="PS50847"/>
    </source>
</evidence>
<evidence type="ECO:0000256" key="2">
    <source>
        <dbReference type="ARBA" id="ARBA00022525"/>
    </source>
</evidence>
<keyword evidence="1" id="KW-0134">Cell wall</keyword>
<dbReference type="PROSITE" id="PS50847">
    <property type="entry name" value="GRAM_POS_ANCHORING"/>
    <property type="match status" value="1"/>
</dbReference>
<dbReference type="InterPro" id="IPR041033">
    <property type="entry name" value="SpaA_PFL_dom_1"/>
</dbReference>
<proteinExistence type="predicted"/>
<evidence type="ECO:0000313" key="8">
    <source>
        <dbReference type="EMBL" id="MDG4977344.1"/>
    </source>
</evidence>
<keyword evidence="3" id="KW-0732">Signal</keyword>
<keyword evidence="6" id="KW-0812">Transmembrane</keyword>
<feature type="transmembrane region" description="Helical" evidence="6">
    <location>
        <begin position="1039"/>
        <end position="1059"/>
    </location>
</feature>
<dbReference type="InterPro" id="IPR041100">
    <property type="entry name" value="TQ"/>
</dbReference>
<keyword evidence="4" id="KW-0572">Peptidoglycan-anchor</keyword>
<dbReference type="InterPro" id="IPR013783">
    <property type="entry name" value="Ig-like_fold"/>
</dbReference>
<dbReference type="RefSeq" id="WP_278228471.1">
    <property type="nucleotide sequence ID" value="NZ_JAOWLV010000007.1"/>
</dbReference>
<dbReference type="EMBL" id="JAOWLV010000007">
    <property type="protein sequence ID" value="MDG4977344.1"/>
    <property type="molecule type" value="Genomic_DNA"/>
</dbReference>
<evidence type="ECO:0000256" key="3">
    <source>
        <dbReference type="ARBA" id="ARBA00022729"/>
    </source>
</evidence>
<organism evidence="8 9">
    <name type="scientific">Lactococcus lactis</name>
    <dbReference type="NCBI Taxonomy" id="1358"/>
    <lineage>
        <taxon>Bacteria</taxon>
        <taxon>Bacillati</taxon>
        <taxon>Bacillota</taxon>
        <taxon>Bacilli</taxon>
        <taxon>Lactobacillales</taxon>
        <taxon>Streptococcaceae</taxon>
        <taxon>Lactococcus</taxon>
    </lineage>
</organism>
<protein>
    <submittedName>
        <fullName evidence="8">SpaA isopeptide-forming pilin-related protein</fullName>
    </submittedName>
</protein>
<dbReference type="InterPro" id="IPR019931">
    <property type="entry name" value="LPXTG_anchor"/>
</dbReference>
<dbReference type="Gene3D" id="2.60.40.10">
    <property type="entry name" value="Immunoglobulins"/>
    <property type="match status" value="2"/>
</dbReference>
<reference evidence="8" key="1">
    <citation type="submission" date="2022-10" db="EMBL/GenBank/DDBJ databases">
        <authorList>
            <person name="Turner M.S."/>
            <person name="Huang W."/>
        </authorList>
    </citation>
    <scope>NUCLEOTIDE SEQUENCE</scope>
    <source>
        <strain evidence="8">54</strain>
    </source>
</reference>
<dbReference type="NCBIfam" id="TIGR01167">
    <property type="entry name" value="LPXTG_anchor"/>
    <property type="match status" value="1"/>
</dbReference>
<keyword evidence="6" id="KW-1133">Transmembrane helix</keyword>
<gene>
    <name evidence="8" type="ORF">OGZ50_11445</name>
</gene>
<feature type="region of interest" description="Disordered" evidence="5">
    <location>
        <begin position="1013"/>
        <end position="1032"/>
    </location>
</feature>
<evidence type="ECO:0000256" key="6">
    <source>
        <dbReference type="SAM" id="Phobius"/>
    </source>
</evidence>
<feature type="domain" description="Gram-positive cocci surface proteins LPxTG" evidence="7">
    <location>
        <begin position="1029"/>
        <end position="1069"/>
    </location>
</feature>
<accession>A0AAP4DV48</accession>
<dbReference type="Proteomes" id="UP001152598">
    <property type="component" value="Unassembled WGS sequence"/>
</dbReference>
<keyword evidence="2" id="KW-0964">Secreted</keyword>
<dbReference type="AlphaFoldDB" id="A0AAP4DV48"/>
<feature type="region of interest" description="Disordered" evidence="5">
    <location>
        <begin position="983"/>
        <end position="1005"/>
    </location>
</feature>
<dbReference type="Pfam" id="PF17802">
    <property type="entry name" value="SpaA"/>
    <property type="match status" value="1"/>
</dbReference>
<name>A0AAP4DV48_9LACT</name>
<reference evidence="8" key="2">
    <citation type="journal article" date="2023" name="Food Microbiol.">
        <title>Evaluation of the fermentation potential of lactic acid bacteria isolated from herbs, fruits and vegetables as starter cultures in nut-based milk alternatives.</title>
        <authorList>
            <person name="Huang W."/>
            <person name="Dong A."/>
            <person name="Pham H.T."/>
            <person name="Zhou C."/>
            <person name="Huo Z."/>
            <person name="Watjen A.P."/>
            <person name="Prakash S."/>
            <person name="Bang-Berthelsen C.H."/>
            <person name="Turner M.S."/>
        </authorList>
    </citation>
    <scope>NUCLEOTIDE SEQUENCE</scope>
    <source>
        <strain evidence="8">54</strain>
    </source>
</reference>
<evidence type="ECO:0000256" key="5">
    <source>
        <dbReference type="SAM" id="MobiDB-lite"/>
    </source>
</evidence>
<comment type="caution">
    <text evidence="8">The sequence shown here is derived from an EMBL/GenBank/DDBJ whole genome shotgun (WGS) entry which is preliminary data.</text>
</comment>